<accession>A0AAW5RDD3</accession>
<reference evidence="1" key="1">
    <citation type="submission" date="2022-01" db="EMBL/GenBank/DDBJ databases">
        <title>Comparison of Fish pathogen Aeromonas spp.</title>
        <authorList>
            <person name="Dubey S."/>
            <person name="Sorum H."/>
            <person name="Munangandu H.M."/>
        </authorList>
    </citation>
    <scope>NUCLEOTIDE SEQUENCE</scope>
    <source>
        <strain evidence="1">SD/21-15</strain>
    </source>
</reference>
<comment type="caution">
    <text evidence="1">The sequence shown here is derived from an EMBL/GenBank/DDBJ whole genome shotgun (WGS) entry which is preliminary data.</text>
</comment>
<evidence type="ECO:0000313" key="1">
    <source>
        <dbReference type="EMBL" id="MCV3286710.1"/>
    </source>
</evidence>
<dbReference type="Proteomes" id="UP001208651">
    <property type="component" value="Unassembled WGS sequence"/>
</dbReference>
<proteinExistence type="predicted"/>
<gene>
    <name evidence="1" type="ORF">LZT28_00350</name>
</gene>
<protein>
    <recommendedName>
        <fullName evidence="3">Mor transcription activator domain-containing protein</fullName>
    </recommendedName>
</protein>
<name>A0AAW5RDD3_AERME</name>
<dbReference type="AlphaFoldDB" id="A0AAW5RDD3"/>
<dbReference type="RefSeq" id="WP_263684362.1">
    <property type="nucleotide sequence ID" value="NZ_JAJVCY010000001.1"/>
</dbReference>
<evidence type="ECO:0008006" key="3">
    <source>
        <dbReference type="Google" id="ProtNLM"/>
    </source>
</evidence>
<dbReference type="EMBL" id="JAJVCY010000001">
    <property type="protein sequence ID" value="MCV3286710.1"/>
    <property type="molecule type" value="Genomic_DNA"/>
</dbReference>
<organism evidence="1 2">
    <name type="scientific">Aeromonas media</name>
    <dbReference type="NCBI Taxonomy" id="651"/>
    <lineage>
        <taxon>Bacteria</taxon>
        <taxon>Pseudomonadati</taxon>
        <taxon>Pseudomonadota</taxon>
        <taxon>Gammaproteobacteria</taxon>
        <taxon>Aeromonadales</taxon>
        <taxon>Aeromonadaceae</taxon>
        <taxon>Aeromonas</taxon>
    </lineage>
</organism>
<evidence type="ECO:0000313" key="2">
    <source>
        <dbReference type="Proteomes" id="UP001208651"/>
    </source>
</evidence>
<sequence length="136" mass="15535">MSANDFNHIYIHNRDVFFSRDSGMFHANLAFHILDYFGLDDIPFFISELFDGFYKIVSAKRDAKNGAQFYFGGVKQLRSSIFYQAFAIDRKKMTAAGIAIKYGCSNREVHRGLKAVGCVQPGGFGRRVKFRGYYES</sequence>